<keyword evidence="7 8" id="KW-0998">Cell outer membrane</keyword>
<accession>A0AAE3JS86</accession>
<dbReference type="GO" id="GO:0009279">
    <property type="term" value="C:cell outer membrane"/>
    <property type="evidence" value="ECO:0007669"/>
    <property type="project" value="UniProtKB-SubCell"/>
</dbReference>
<keyword evidence="5 9" id="KW-0798">TonB box</keyword>
<evidence type="ECO:0000256" key="4">
    <source>
        <dbReference type="ARBA" id="ARBA00022692"/>
    </source>
</evidence>
<feature type="chain" id="PRO_5042246484" evidence="10">
    <location>
        <begin position="41"/>
        <end position="1106"/>
    </location>
</feature>
<feature type="signal peptide" evidence="10">
    <location>
        <begin position="1"/>
        <end position="40"/>
    </location>
</feature>
<comment type="subcellular location">
    <subcellularLocation>
        <location evidence="1 8">Cell outer membrane</location>
        <topology evidence="1 8">Multi-pass membrane protein</topology>
    </subcellularLocation>
</comment>
<dbReference type="RefSeq" id="WP_317901497.1">
    <property type="nucleotide sequence ID" value="NZ_JAIRBC010000007.1"/>
</dbReference>
<dbReference type="Gene3D" id="2.60.40.1120">
    <property type="entry name" value="Carboxypeptidase-like, regulatory domain"/>
    <property type="match status" value="1"/>
</dbReference>
<evidence type="ECO:0000256" key="8">
    <source>
        <dbReference type="PROSITE-ProRule" id="PRU01360"/>
    </source>
</evidence>
<dbReference type="EMBL" id="JAIRBC010000007">
    <property type="protein sequence ID" value="MCG2460352.1"/>
    <property type="molecule type" value="Genomic_DNA"/>
</dbReference>
<proteinExistence type="inferred from homology"/>
<reference evidence="13" key="1">
    <citation type="submission" date="2023-02" db="EMBL/GenBank/DDBJ databases">
        <title>Genome of Flavobacteriaceae gen. nov. sp. strain F89.</title>
        <authorList>
            <person name="Wang Y."/>
        </authorList>
    </citation>
    <scope>NUCLEOTIDE SEQUENCE</scope>
    <source>
        <strain evidence="13">F89</strain>
    </source>
</reference>
<keyword evidence="10" id="KW-0732">Signal</keyword>
<dbReference type="Pfam" id="PF13715">
    <property type="entry name" value="CarbopepD_reg_2"/>
    <property type="match status" value="1"/>
</dbReference>
<dbReference type="Pfam" id="PF07715">
    <property type="entry name" value="Plug"/>
    <property type="match status" value="1"/>
</dbReference>
<evidence type="ECO:0000313" key="14">
    <source>
        <dbReference type="Proteomes" id="UP001200642"/>
    </source>
</evidence>
<keyword evidence="14" id="KW-1185">Reference proteome</keyword>
<evidence type="ECO:0000256" key="1">
    <source>
        <dbReference type="ARBA" id="ARBA00004571"/>
    </source>
</evidence>
<keyword evidence="3 8" id="KW-1134">Transmembrane beta strand</keyword>
<evidence type="ECO:0000256" key="7">
    <source>
        <dbReference type="ARBA" id="ARBA00023237"/>
    </source>
</evidence>
<feature type="domain" description="TonB-dependent receptor-like beta-barrel" evidence="11">
    <location>
        <begin position="482"/>
        <end position="1064"/>
    </location>
</feature>
<evidence type="ECO:0000259" key="12">
    <source>
        <dbReference type="Pfam" id="PF07715"/>
    </source>
</evidence>
<dbReference type="Gene3D" id="2.40.170.20">
    <property type="entry name" value="TonB-dependent receptor, beta-barrel domain"/>
    <property type="match status" value="1"/>
</dbReference>
<name>A0AAE3JS86_9FLAO</name>
<dbReference type="Gene3D" id="2.170.130.10">
    <property type="entry name" value="TonB-dependent receptor, plug domain"/>
    <property type="match status" value="1"/>
</dbReference>
<dbReference type="AlphaFoldDB" id="A0AAE3JS86"/>
<dbReference type="Pfam" id="PF00593">
    <property type="entry name" value="TonB_dep_Rec_b-barrel"/>
    <property type="match status" value="1"/>
</dbReference>
<dbReference type="NCBIfam" id="TIGR04056">
    <property type="entry name" value="OMP_RagA_SusC"/>
    <property type="match status" value="1"/>
</dbReference>
<feature type="domain" description="TonB-dependent receptor plug" evidence="12">
    <location>
        <begin position="147"/>
        <end position="251"/>
    </location>
</feature>
<comment type="similarity">
    <text evidence="8 9">Belongs to the TonB-dependent receptor family.</text>
</comment>
<dbReference type="InterPro" id="IPR023997">
    <property type="entry name" value="TonB-dep_OMP_SusC/RagA_CS"/>
</dbReference>
<evidence type="ECO:0000256" key="5">
    <source>
        <dbReference type="ARBA" id="ARBA00023077"/>
    </source>
</evidence>
<evidence type="ECO:0000313" key="13">
    <source>
        <dbReference type="EMBL" id="MCG2460352.1"/>
    </source>
</evidence>
<dbReference type="InterPro" id="IPR036942">
    <property type="entry name" value="Beta-barrel_TonB_sf"/>
</dbReference>
<organism evidence="13 14">
    <name type="scientific">Cerina litoralis</name>
    <dbReference type="NCBI Taxonomy" id="2874477"/>
    <lineage>
        <taxon>Bacteria</taxon>
        <taxon>Pseudomonadati</taxon>
        <taxon>Bacteroidota</taxon>
        <taxon>Flavobacteriia</taxon>
        <taxon>Flavobacteriales</taxon>
        <taxon>Flavobacteriaceae</taxon>
        <taxon>Cerina</taxon>
    </lineage>
</organism>
<dbReference type="InterPro" id="IPR037066">
    <property type="entry name" value="Plug_dom_sf"/>
</dbReference>
<dbReference type="Proteomes" id="UP001200642">
    <property type="component" value="Unassembled WGS sequence"/>
</dbReference>
<keyword evidence="13" id="KW-0675">Receptor</keyword>
<evidence type="ECO:0000256" key="9">
    <source>
        <dbReference type="RuleBase" id="RU003357"/>
    </source>
</evidence>
<dbReference type="InterPro" id="IPR000531">
    <property type="entry name" value="Beta-barrel_TonB"/>
</dbReference>
<dbReference type="InterPro" id="IPR012910">
    <property type="entry name" value="Plug_dom"/>
</dbReference>
<comment type="caution">
    <text evidence="13">The sequence shown here is derived from an EMBL/GenBank/DDBJ whole genome shotgun (WGS) entry which is preliminary data.</text>
</comment>
<evidence type="ECO:0000256" key="10">
    <source>
        <dbReference type="SAM" id="SignalP"/>
    </source>
</evidence>
<protein>
    <submittedName>
        <fullName evidence="13">TonB-dependent receptor</fullName>
    </submittedName>
</protein>
<dbReference type="InterPro" id="IPR023996">
    <property type="entry name" value="TonB-dep_OMP_SusC/RagA"/>
</dbReference>
<evidence type="ECO:0000256" key="2">
    <source>
        <dbReference type="ARBA" id="ARBA00022448"/>
    </source>
</evidence>
<evidence type="ECO:0000256" key="6">
    <source>
        <dbReference type="ARBA" id="ARBA00023136"/>
    </source>
</evidence>
<dbReference type="FunFam" id="2.60.40.1120:FF:000003">
    <property type="entry name" value="Outer membrane protein Omp121"/>
    <property type="match status" value="1"/>
</dbReference>
<dbReference type="InterPro" id="IPR039426">
    <property type="entry name" value="TonB-dep_rcpt-like"/>
</dbReference>
<keyword evidence="4 8" id="KW-0812">Transmembrane</keyword>
<evidence type="ECO:0000259" key="11">
    <source>
        <dbReference type="Pfam" id="PF00593"/>
    </source>
</evidence>
<dbReference type="PROSITE" id="PS52016">
    <property type="entry name" value="TONB_DEPENDENT_REC_3"/>
    <property type="match status" value="1"/>
</dbReference>
<dbReference type="InterPro" id="IPR008969">
    <property type="entry name" value="CarboxyPept-like_regulatory"/>
</dbReference>
<evidence type="ECO:0000256" key="3">
    <source>
        <dbReference type="ARBA" id="ARBA00022452"/>
    </source>
</evidence>
<keyword evidence="2 8" id="KW-0813">Transport</keyword>
<dbReference type="NCBIfam" id="TIGR04057">
    <property type="entry name" value="SusC_RagA_signa"/>
    <property type="match status" value="1"/>
</dbReference>
<keyword evidence="6 8" id="KW-0472">Membrane</keyword>
<dbReference type="SUPFAM" id="SSF56935">
    <property type="entry name" value="Porins"/>
    <property type="match status" value="1"/>
</dbReference>
<gene>
    <name evidence="13" type="ORF">K8352_06300</name>
</gene>
<sequence>MIQKSDYHSLKPKSWGRLSPSLVAKALSCMLCFGAQLAIANTTSDYEETNAVVTVQATVTGTVIDSDGAPLPGANVLVKGTTNGTQTDFDGNYSIDVEPGATLVFSYIGFVKQEIPVNGKTEILVTMLEDAAQLSEVIVTGYSTETKRETTGAISTVKAEDLAAIPTANIEQSLQGRVSGITVISNGQPGTTSQIRIRGFGAFGGNEPLYVVDGVPVTSTDFLNPADIDNTTVLKDAAAASIYGARAANGVIVYTTKQGARSRQKTQMTLKITSGVTDPNVGGAPEMLNPQDMADWTFQAYRNNAAATGTPVQYTHPQYGPGPNPRMPDYLYADGASGVVGAVDMNKIRADYEKDPLNTFLIKPNLQGTNWYKEITRVAPLNRISLNFSGGTEAGRFYIGLGAQSQDGVTIGNSFTRYTLRANSEWDLRPWLAIGENFQATYRSAKGIEGGQGGIGVADDESTLLSAFRMPTIIPVRDEFGSYASTKAAGFNNPRNPVRVLDYDRGNDTNFNINLFGNMYLLLKPIDGLTIRSSLGMQYNSSYYTDYNYKYLGDSEPQASDSFSEGSGYNFQWVFTNTATYEKLFGVHKVKVLGGMEALNTGAGRFINGRGINPFSMDTDYVTLNNVNSPTVNSGLYSGVNFYSLFGKLDYNFDERYYVSGVVRRDGSSRFGANNRYGVFPAASVAWRVIAEPFMENQNVFSDLKVRGGWGQMGNSNNVSPTNQYSLYASNLDRTYWPIAGQNSGADAGFAQSRIGNPDAKWETSETLNIGFDASFFDNHLDLILDWWKKDTKDLLYTIQLPGVVGNFAASPAVNIATMANKGVDFQIVGRGNFTEDLSFEVTLNNSFLHNEITYLTPGLDFFDAGSYRGISPTNRNAVGHSLSSFFGYKVMGYFNSQAEVDSSPAQDGKGLGRFRYEDVNGDGVITPDDRTFLGSPVPAYTGGLTFNLRYRQLEFETYWYGSFGNDVWNQQKWFTDFFGSFEGAAKGVAAFNSWTPELGNNAGAPIWESASNLSTNGAGNSWYVEDATFVRLQRISLSYDFDVAFTDRINVNGLKLGVAANNLWTITNYSGIDPSVGGGADTNFGVDVGNYPATPSFTIDLELKF</sequence>
<dbReference type="SUPFAM" id="SSF49464">
    <property type="entry name" value="Carboxypeptidase regulatory domain-like"/>
    <property type="match status" value="1"/>
</dbReference>